<dbReference type="STRING" id="451379.A0A0N5B159"/>
<accession>A0A0N5B159</accession>
<dbReference type="PANTHER" id="PTHR10983:SF16">
    <property type="entry name" value="LYSOCARDIOLIPIN ACYLTRANSFERASE 1"/>
    <property type="match status" value="1"/>
</dbReference>
<evidence type="ECO:0000256" key="2">
    <source>
        <dbReference type="ARBA" id="ARBA00022679"/>
    </source>
</evidence>
<feature type="transmembrane region" description="Helical" evidence="4">
    <location>
        <begin position="321"/>
        <end position="344"/>
    </location>
</feature>
<dbReference type="SUPFAM" id="SSF69593">
    <property type="entry name" value="Glycerol-3-phosphate (1)-acyltransferase"/>
    <property type="match status" value="1"/>
</dbReference>
<keyword evidence="4" id="KW-1133">Transmembrane helix</keyword>
<sequence>MGEPRRIRKTSVQQKIVGCFATAIISLSAIFGSFYILLPLLPLMFINHTIWRKIVDRLVGFWLILPSSIVEYIYGVQFTVTGDKIETDEPALFIMNHRTRLDWLFFWNALFRIDPWLLTTEKISLKGILKHLPGVGWAMGCSMYIFLDRSFDSDHDRIKALLNYYKNSGFNYQLLLFPEGTDKCEFATARNDQYEMQKHLEHFNYVLHPKTTGFAYIVNEMRRLDYIKNIYDVTVGYADSIVQSEMDLFCHGACPRNVHFCIRKIPIATLPQSETSLSQWLKTVWKTKEKNLAFFYEGSTIESHHFQNAGNVYEVTPGKKIVQASIVIVWLFMTAVWFTVFWMYNLQFVLAFLAFLVFIGSQVFYGGIEWIAVRVASGNRR</sequence>
<evidence type="ECO:0000256" key="1">
    <source>
        <dbReference type="ARBA" id="ARBA00008655"/>
    </source>
</evidence>
<dbReference type="Proteomes" id="UP000046393">
    <property type="component" value="Unplaced"/>
</dbReference>
<dbReference type="Pfam" id="PF16076">
    <property type="entry name" value="Acyltransf_C"/>
    <property type="match status" value="1"/>
</dbReference>
<reference evidence="7" key="1">
    <citation type="submission" date="2017-02" db="UniProtKB">
        <authorList>
            <consortium name="WormBaseParasite"/>
        </authorList>
    </citation>
    <scope>IDENTIFICATION</scope>
</reference>
<dbReference type="WBParaSite" id="SMUV_0001101101-mRNA-1">
    <property type="protein sequence ID" value="SMUV_0001101101-mRNA-1"/>
    <property type="gene ID" value="SMUV_0001101101"/>
</dbReference>
<dbReference type="InterPro" id="IPR032098">
    <property type="entry name" value="Acyltransf_C"/>
</dbReference>
<keyword evidence="4" id="KW-0472">Membrane</keyword>
<evidence type="ECO:0000256" key="3">
    <source>
        <dbReference type="ARBA" id="ARBA00023315"/>
    </source>
</evidence>
<name>A0A0N5B159_9BILA</name>
<comment type="similarity">
    <text evidence="1">Belongs to the 1-acyl-sn-glycerol-3-phosphate acyltransferase family.</text>
</comment>
<keyword evidence="6" id="KW-1185">Reference proteome</keyword>
<dbReference type="PANTHER" id="PTHR10983">
    <property type="entry name" value="1-ACYLGLYCEROL-3-PHOSPHATE ACYLTRANSFERASE-RELATED"/>
    <property type="match status" value="1"/>
</dbReference>
<dbReference type="SMART" id="SM00563">
    <property type="entry name" value="PlsC"/>
    <property type="match status" value="1"/>
</dbReference>
<keyword evidence="4" id="KW-0812">Transmembrane</keyword>
<keyword evidence="2" id="KW-0808">Transferase</keyword>
<dbReference type="GO" id="GO:0036149">
    <property type="term" value="P:phosphatidylinositol acyl-chain remodeling"/>
    <property type="evidence" value="ECO:0007669"/>
    <property type="project" value="TreeGrafter"/>
</dbReference>
<feature type="transmembrane region" description="Helical" evidence="4">
    <location>
        <begin position="58"/>
        <end position="80"/>
    </location>
</feature>
<dbReference type="GO" id="GO:0016746">
    <property type="term" value="F:acyltransferase activity"/>
    <property type="evidence" value="ECO:0007669"/>
    <property type="project" value="UniProtKB-KW"/>
</dbReference>
<evidence type="ECO:0000313" key="6">
    <source>
        <dbReference type="Proteomes" id="UP000046393"/>
    </source>
</evidence>
<proteinExistence type="inferred from homology"/>
<protein>
    <submittedName>
        <fullName evidence="7">PlsC domain-containing protein</fullName>
    </submittedName>
</protein>
<keyword evidence="3" id="KW-0012">Acyltransferase</keyword>
<feature type="domain" description="Phospholipid/glycerol acyltransferase" evidence="5">
    <location>
        <begin position="91"/>
        <end position="238"/>
    </location>
</feature>
<dbReference type="GO" id="GO:0005783">
    <property type="term" value="C:endoplasmic reticulum"/>
    <property type="evidence" value="ECO:0007669"/>
    <property type="project" value="TreeGrafter"/>
</dbReference>
<dbReference type="InterPro" id="IPR002123">
    <property type="entry name" value="Plipid/glycerol_acylTrfase"/>
</dbReference>
<dbReference type="Pfam" id="PF01553">
    <property type="entry name" value="Acyltransferase"/>
    <property type="match status" value="1"/>
</dbReference>
<dbReference type="AlphaFoldDB" id="A0A0N5B159"/>
<dbReference type="CDD" id="cd07990">
    <property type="entry name" value="LPLAT_LCLAT1-like"/>
    <property type="match status" value="1"/>
</dbReference>
<feature type="transmembrane region" description="Helical" evidence="4">
    <location>
        <begin position="16"/>
        <end position="38"/>
    </location>
</feature>
<evidence type="ECO:0000259" key="5">
    <source>
        <dbReference type="SMART" id="SM00563"/>
    </source>
</evidence>
<organism evidence="6 7">
    <name type="scientific">Syphacia muris</name>
    <dbReference type="NCBI Taxonomy" id="451379"/>
    <lineage>
        <taxon>Eukaryota</taxon>
        <taxon>Metazoa</taxon>
        <taxon>Ecdysozoa</taxon>
        <taxon>Nematoda</taxon>
        <taxon>Chromadorea</taxon>
        <taxon>Rhabditida</taxon>
        <taxon>Spirurina</taxon>
        <taxon>Oxyuridomorpha</taxon>
        <taxon>Oxyuroidea</taxon>
        <taxon>Oxyuridae</taxon>
        <taxon>Syphacia</taxon>
    </lineage>
</organism>
<feature type="transmembrane region" description="Helical" evidence="4">
    <location>
        <begin position="350"/>
        <end position="373"/>
    </location>
</feature>
<evidence type="ECO:0000313" key="7">
    <source>
        <dbReference type="WBParaSite" id="SMUV_0001101101-mRNA-1"/>
    </source>
</evidence>
<evidence type="ECO:0000256" key="4">
    <source>
        <dbReference type="SAM" id="Phobius"/>
    </source>
</evidence>